<proteinExistence type="predicted"/>
<name>A0A084JII0_9CLOT</name>
<dbReference type="CDD" id="cd03801">
    <property type="entry name" value="GT4_PimA-like"/>
    <property type="match status" value="1"/>
</dbReference>
<sequence length="352" mass="40706">MNVLHICSFYPSSNLYINLFNELYKKGVKNSVYIPCKPKVITESNNCIKDSSKLIYAPICKNGDSICEKMVNIFHQYTFCNYNTVVYKNFKKLKEVEKCDIIHAHSLFNDGYLAYKLHKETGKEYIVAVRNTDVNGYFKIAKHLRKLGIEIMKSSKKIIFISYSYKELVLNNYVSKKDLKEIQEKSLVIPNGIDEFWLNNGLIKPKNINKDKIRLIQVGKVDKNKNVNTTIKICEELRNQGINTKLFVVGDGKLLNKLKLQSKNKNYIEFKGKANKEELKKLYDESDIFIMPSQFETFGLVYVEAMTRGLPIIYTRGQGIDQYFEDGVVGFPIAYNDYNEGVKSVKKNHVEL</sequence>
<dbReference type="EMBL" id="JPMD01000001">
    <property type="protein sequence ID" value="KEZ88764.1"/>
    <property type="molecule type" value="Genomic_DNA"/>
</dbReference>
<gene>
    <name evidence="2" type="ORF">IO99_00950</name>
</gene>
<protein>
    <recommendedName>
        <fullName evidence="1">Glycosyl transferase family 1 domain-containing protein</fullName>
    </recommendedName>
</protein>
<comment type="caution">
    <text evidence="2">The sequence shown here is derived from an EMBL/GenBank/DDBJ whole genome shotgun (WGS) entry which is preliminary data.</text>
</comment>
<evidence type="ECO:0000259" key="1">
    <source>
        <dbReference type="Pfam" id="PF00534"/>
    </source>
</evidence>
<dbReference type="PANTHER" id="PTHR45947:SF3">
    <property type="entry name" value="SULFOQUINOVOSYL TRANSFERASE SQD2"/>
    <property type="match status" value="1"/>
</dbReference>
<dbReference type="Gene3D" id="3.40.50.2000">
    <property type="entry name" value="Glycogen Phosphorylase B"/>
    <property type="match status" value="2"/>
</dbReference>
<keyword evidence="3" id="KW-1185">Reference proteome</keyword>
<accession>A0A084JII0</accession>
<feature type="domain" description="Glycosyl transferase family 1" evidence="1">
    <location>
        <begin position="204"/>
        <end position="345"/>
    </location>
</feature>
<dbReference type="Pfam" id="PF00534">
    <property type="entry name" value="Glycos_transf_1"/>
    <property type="match status" value="1"/>
</dbReference>
<dbReference type="GO" id="GO:0016757">
    <property type="term" value="F:glycosyltransferase activity"/>
    <property type="evidence" value="ECO:0007669"/>
    <property type="project" value="InterPro"/>
</dbReference>
<dbReference type="RefSeq" id="WP_035129155.1">
    <property type="nucleotide sequence ID" value="NZ_JPMD01000001.1"/>
</dbReference>
<dbReference type="eggNOG" id="COG0438">
    <property type="taxonomic scope" value="Bacteria"/>
</dbReference>
<organism evidence="2 3">
    <name type="scientific">Clostridium sulfidigenes</name>
    <dbReference type="NCBI Taxonomy" id="318464"/>
    <lineage>
        <taxon>Bacteria</taxon>
        <taxon>Bacillati</taxon>
        <taxon>Bacillota</taxon>
        <taxon>Clostridia</taxon>
        <taxon>Eubacteriales</taxon>
        <taxon>Clostridiaceae</taxon>
        <taxon>Clostridium</taxon>
    </lineage>
</organism>
<dbReference type="STRING" id="318464.IO99_00950"/>
<dbReference type="InterPro" id="IPR050194">
    <property type="entry name" value="Glycosyltransferase_grp1"/>
</dbReference>
<evidence type="ECO:0000313" key="2">
    <source>
        <dbReference type="EMBL" id="KEZ88764.1"/>
    </source>
</evidence>
<reference evidence="2 3" key="1">
    <citation type="submission" date="2014-07" db="EMBL/GenBank/DDBJ databases">
        <title>Draft genome of Clostridium sulfidigenes 113A isolated from sediments associated with methane hydrate from Krishna Godavari basin.</title>
        <authorList>
            <person name="Honkalas V.S."/>
            <person name="Dabir A.P."/>
            <person name="Arora P."/>
            <person name="Dhakephalkar P.K."/>
        </authorList>
    </citation>
    <scope>NUCLEOTIDE SEQUENCE [LARGE SCALE GENOMIC DNA]</scope>
    <source>
        <strain evidence="2 3">113A</strain>
    </source>
</reference>
<dbReference type="SUPFAM" id="SSF53756">
    <property type="entry name" value="UDP-Glycosyltransferase/glycogen phosphorylase"/>
    <property type="match status" value="1"/>
</dbReference>
<dbReference type="AlphaFoldDB" id="A0A084JII0"/>
<dbReference type="InterPro" id="IPR001296">
    <property type="entry name" value="Glyco_trans_1"/>
</dbReference>
<dbReference type="PANTHER" id="PTHR45947">
    <property type="entry name" value="SULFOQUINOVOSYL TRANSFERASE SQD2"/>
    <property type="match status" value="1"/>
</dbReference>
<evidence type="ECO:0000313" key="3">
    <source>
        <dbReference type="Proteomes" id="UP000028542"/>
    </source>
</evidence>
<dbReference type="Proteomes" id="UP000028542">
    <property type="component" value="Unassembled WGS sequence"/>
</dbReference>